<evidence type="ECO:0000256" key="6">
    <source>
        <dbReference type="ARBA" id="ARBA00022741"/>
    </source>
</evidence>
<comment type="subunit">
    <text evidence="11">Monomer.</text>
</comment>
<keyword evidence="7 11" id="KW-0418">Kinase</keyword>
<dbReference type="EC" id="2.7.1.71" evidence="3 11"/>
<feature type="binding site" evidence="11">
    <location>
        <begin position="16"/>
        <end position="21"/>
    </location>
    <ligand>
        <name>ATP</name>
        <dbReference type="ChEBI" id="CHEBI:30616"/>
    </ligand>
</feature>
<dbReference type="PANTHER" id="PTHR21087">
    <property type="entry name" value="SHIKIMATE KINASE"/>
    <property type="match status" value="1"/>
</dbReference>
<dbReference type="GO" id="GO:0009073">
    <property type="term" value="P:aromatic amino acid family biosynthetic process"/>
    <property type="evidence" value="ECO:0007669"/>
    <property type="project" value="UniProtKB-KW"/>
</dbReference>
<keyword evidence="6 11" id="KW-0547">Nucleotide-binding</keyword>
<dbReference type="GO" id="GO:0000287">
    <property type="term" value="F:magnesium ion binding"/>
    <property type="evidence" value="ECO:0007669"/>
    <property type="project" value="UniProtKB-UniRule"/>
</dbReference>
<dbReference type="SUPFAM" id="SSF52540">
    <property type="entry name" value="P-loop containing nucleoside triphosphate hydrolases"/>
    <property type="match status" value="1"/>
</dbReference>
<comment type="catalytic activity">
    <reaction evidence="10 11">
        <text>shikimate + ATP = 3-phosphoshikimate + ADP + H(+)</text>
        <dbReference type="Rhea" id="RHEA:13121"/>
        <dbReference type="ChEBI" id="CHEBI:15378"/>
        <dbReference type="ChEBI" id="CHEBI:30616"/>
        <dbReference type="ChEBI" id="CHEBI:36208"/>
        <dbReference type="ChEBI" id="CHEBI:145989"/>
        <dbReference type="ChEBI" id="CHEBI:456216"/>
        <dbReference type="EC" id="2.7.1.71"/>
    </reaction>
</comment>
<name>A0A4R3JEH6_9PROT</name>
<dbReference type="NCBIfam" id="NF010552">
    <property type="entry name" value="PRK13946.1"/>
    <property type="match status" value="1"/>
</dbReference>
<dbReference type="PROSITE" id="PS01128">
    <property type="entry name" value="SHIKIMATE_KINASE"/>
    <property type="match status" value="1"/>
</dbReference>
<comment type="function">
    <text evidence="11">Catalyzes the specific phosphorylation of the 3-hydroxyl group of shikimic acid using ATP as a cosubstrate.</text>
</comment>
<dbReference type="GO" id="GO:0009423">
    <property type="term" value="P:chorismate biosynthetic process"/>
    <property type="evidence" value="ECO:0007669"/>
    <property type="project" value="UniProtKB-UniRule"/>
</dbReference>
<proteinExistence type="inferred from homology"/>
<gene>
    <name evidence="11" type="primary">aroK</name>
    <name evidence="12" type="ORF">EDD55_103128</name>
</gene>
<reference evidence="12 13" key="1">
    <citation type="submission" date="2019-03" db="EMBL/GenBank/DDBJ databases">
        <title>Genomic Encyclopedia of Type Strains, Phase IV (KMG-IV): sequencing the most valuable type-strain genomes for metagenomic binning, comparative biology and taxonomic classification.</title>
        <authorList>
            <person name="Goeker M."/>
        </authorList>
    </citation>
    <scope>NUCLEOTIDE SEQUENCE [LARGE SCALE GENOMIC DNA]</scope>
    <source>
        <strain evidence="12 13">DSM 101688</strain>
    </source>
</reference>
<keyword evidence="11" id="KW-0460">Magnesium</keyword>
<keyword evidence="5 11" id="KW-0808">Transferase</keyword>
<evidence type="ECO:0000256" key="4">
    <source>
        <dbReference type="ARBA" id="ARBA00022605"/>
    </source>
</evidence>
<dbReference type="InterPro" id="IPR000623">
    <property type="entry name" value="Shikimate_kinase/TSH1"/>
</dbReference>
<dbReference type="CDD" id="cd00464">
    <property type="entry name" value="SK"/>
    <property type="match status" value="1"/>
</dbReference>
<dbReference type="GO" id="GO:0004765">
    <property type="term" value="F:shikimate kinase activity"/>
    <property type="evidence" value="ECO:0007669"/>
    <property type="project" value="UniProtKB-UniRule"/>
</dbReference>
<keyword evidence="11" id="KW-0479">Metal-binding</keyword>
<feature type="binding site" evidence="11">
    <location>
        <position position="122"/>
    </location>
    <ligand>
        <name>ATP</name>
        <dbReference type="ChEBI" id="CHEBI:30616"/>
    </ligand>
</feature>
<evidence type="ECO:0000313" key="13">
    <source>
        <dbReference type="Proteomes" id="UP000295304"/>
    </source>
</evidence>
<dbReference type="Gene3D" id="3.40.50.300">
    <property type="entry name" value="P-loop containing nucleotide triphosphate hydrolases"/>
    <property type="match status" value="1"/>
</dbReference>
<evidence type="ECO:0000256" key="5">
    <source>
        <dbReference type="ARBA" id="ARBA00022679"/>
    </source>
</evidence>
<organism evidence="12 13">
    <name type="scientific">Varunaivibrio sulfuroxidans</name>
    <dbReference type="NCBI Taxonomy" id="1773489"/>
    <lineage>
        <taxon>Bacteria</taxon>
        <taxon>Pseudomonadati</taxon>
        <taxon>Pseudomonadota</taxon>
        <taxon>Alphaproteobacteria</taxon>
        <taxon>Rhodospirillales</taxon>
        <taxon>Magnetovibrionaceae</taxon>
        <taxon>Varunaivibrio</taxon>
    </lineage>
</organism>
<dbReference type="UniPathway" id="UPA00053">
    <property type="reaction ID" value="UER00088"/>
</dbReference>
<sequence>MLPTLNRSIVLVGLMGAGKSSVGRRLAKTLEWPFIDADDEIVKAAGCSIEDIFELYGEAAFREGEKRVILRLLEGAPIVLATGGGAFINPEIRATIKRRGVSVWLRAELSILYERTSRRAGRPLLKSEDPRAVLKTLIDQRYPVYAEADIEIESRNEPHEVAVKAIIDALRRHMNDHPQQLEAHSSR</sequence>
<dbReference type="HAMAP" id="MF_00109">
    <property type="entry name" value="Shikimate_kinase"/>
    <property type="match status" value="1"/>
</dbReference>
<dbReference type="InterPro" id="IPR027417">
    <property type="entry name" value="P-loop_NTPase"/>
</dbReference>
<dbReference type="PRINTS" id="PR01100">
    <property type="entry name" value="SHIKIMTKNASE"/>
</dbReference>
<accession>A0A4R3JEH6</accession>
<evidence type="ECO:0000256" key="10">
    <source>
        <dbReference type="ARBA" id="ARBA00048567"/>
    </source>
</evidence>
<dbReference type="AlphaFoldDB" id="A0A4R3JEH6"/>
<keyword evidence="4 11" id="KW-0028">Amino-acid biosynthesis</keyword>
<protein>
    <recommendedName>
        <fullName evidence="3 11">Shikimate kinase</fullName>
        <shortName evidence="11">SK</shortName>
        <ecNumber evidence="3 11">2.7.1.71</ecNumber>
    </recommendedName>
</protein>
<feature type="binding site" evidence="11">
    <location>
        <position position="84"/>
    </location>
    <ligand>
        <name>substrate</name>
    </ligand>
</feature>
<evidence type="ECO:0000256" key="9">
    <source>
        <dbReference type="ARBA" id="ARBA00023141"/>
    </source>
</evidence>
<evidence type="ECO:0000256" key="8">
    <source>
        <dbReference type="ARBA" id="ARBA00022840"/>
    </source>
</evidence>
<evidence type="ECO:0000256" key="2">
    <source>
        <dbReference type="ARBA" id="ARBA00006997"/>
    </source>
</evidence>
<comment type="cofactor">
    <cofactor evidence="11">
        <name>Mg(2+)</name>
        <dbReference type="ChEBI" id="CHEBI:18420"/>
    </cofactor>
    <text evidence="11">Binds 1 Mg(2+) ion per subunit.</text>
</comment>
<dbReference type="InterPro" id="IPR023000">
    <property type="entry name" value="Shikimate_kinase_CS"/>
</dbReference>
<dbReference type="EMBL" id="SLZW01000003">
    <property type="protein sequence ID" value="TCS63506.1"/>
    <property type="molecule type" value="Genomic_DNA"/>
</dbReference>
<evidence type="ECO:0000256" key="1">
    <source>
        <dbReference type="ARBA" id="ARBA00004842"/>
    </source>
</evidence>
<dbReference type="Pfam" id="PF01202">
    <property type="entry name" value="SKI"/>
    <property type="match status" value="1"/>
</dbReference>
<comment type="caution">
    <text evidence="12">The sequence shown here is derived from an EMBL/GenBank/DDBJ whole genome shotgun (WGS) entry which is preliminary data.</text>
</comment>
<keyword evidence="8 11" id="KW-0067">ATP-binding</keyword>
<feature type="binding site" evidence="11">
    <location>
        <position position="38"/>
    </location>
    <ligand>
        <name>substrate</name>
    </ligand>
</feature>
<dbReference type="GO" id="GO:0005829">
    <property type="term" value="C:cytosol"/>
    <property type="evidence" value="ECO:0007669"/>
    <property type="project" value="TreeGrafter"/>
</dbReference>
<dbReference type="PANTHER" id="PTHR21087:SF16">
    <property type="entry name" value="SHIKIMATE KINASE 1, CHLOROPLASTIC"/>
    <property type="match status" value="1"/>
</dbReference>
<evidence type="ECO:0000256" key="7">
    <source>
        <dbReference type="ARBA" id="ARBA00022777"/>
    </source>
</evidence>
<keyword evidence="11" id="KW-0963">Cytoplasm</keyword>
<comment type="caution">
    <text evidence="11">Lacks conserved residue(s) required for the propagation of feature annotation.</text>
</comment>
<evidence type="ECO:0000256" key="3">
    <source>
        <dbReference type="ARBA" id="ARBA00012154"/>
    </source>
</evidence>
<comment type="pathway">
    <text evidence="1 11">Metabolic intermediate biosynthesis; chorismate biosynthesis; chorismate from D-erythrose 4-phosphate and phosphoenolpyruvate: step 5/7.</text>
</comment>
<feature type="binding site" evidence="11">
    <location>
        <position position="20"/>
    </location>
    <ligand>
        <name>Mg(2+)</name>
        <dbReference type="ChEBI" id="CHEBI:18420"/>
    </ligand>
</feature>
<dbReference type="GO" id="GO:0008652">
    <property type="term" value="P:amino acid biosynthetic process"/>
    <property type="evidence" value="ECO:0007669"/>
    <property type="project" value="UniProtKB-KW"/>
</dbReference>
<dbReference type="Proteomes" id="UP000295304">
    <property type="component" value="Unassembled WGS sequence"/>
</dbReference>
<dbReference type="GO" id="GO:0005524">
    <property type="term" value="F:ATP binding"/>
    <property type="evidence" value="ECO:0007669"/>
    <property type="project" value="UniProtKB-UniRule"/>
</dbReference>
<comment type="similarity">
    <text evidence="2 11">Belongs to the shikimate kinase family.</text>
</comment>
<comment type="subcellular location">
    <subcellularLocation>
        <location evidence="11">Cytoplasm</location>
    </subcellularLocation>
</comment>
<feature type="binding site" evidence="11">
    <location>
        <position position="62"/>
    </location>
    <ligand>
        <name>substrate</name>
    </ligand>
</feature>
<feature type="binding site" evidence="11">
    <location>
        <position position="141"/>
    </location>
    <ligand>
        <name>substrate</name>
    </ligand>
</feature>
<evidence type="ECO:0000256" key="11">
    <source>
        <dbReference type="HAMAP-Rule" id="MF_00109"/>
    </source>
</evidence>
<keyword evidence="9 11" id="KW-0057">Aromatic amino acid biosynthesis</keyword>
<evidence type="ECO:0000313" key="12">
    <source>
        <dbReference type="EMBL" id="TCS63506.1"/>
    </source>
</evidence>
<dbReference type="InterPro" id="IPR031322">
    <property type="entry name" value="Shikimate/glucono_kinase"/>
</dbReference>
<keyword evidence="13" id="KW-1185">Reference proteome</keyword>